<dbReference type="RefSeq" id="WP_069978124.1">
    <property type="nucleotide sequence ID" value="NZ_CP017269.1"/>
</dbReference>
<dbReference type="OrthoDB" id="1954710at2"/>
<sequence length="88" mass="10158">MNIDNKLNEYYSSKTCKYCQGLIQDPSPYGCCKKCEGLIAEAYHQVKEHLARFPGATLTDLRRELDIPFKVLHHLIKEGRISLLDDFL</sequence>
<dbReference type="Proteomes" id="UP000095743">
    <property type="component" value="Chromosome"/>
</dbReference>
<organism evidence="1 2">
    <name type="scientific">Geosporobacter ferrireducens</name>
    <dbReference type="NCBI Taxonomy" id="1424294"/>
    <lineage>
        <taxon>Bacteria</taxon>
        <taxon>Bacillati</taxon>
        <taxon>Bacillota</taxon>
        <taxon>Clostridia</taxon>
        <taxon>Peptostreptococcales</taxon>
        <taxon>Thermotaleaceae</taxon>
        <taxon>Geosporobacter</taxon>
    </lineage>
</organism>
<proteinExistence type="predicted"/>
<evidence type="ECO:0000313" key="1">
    <source>
        <dbReference type="EMBL" id="AOT70877.1"/>
    </source>
</evidence>
<accession>A0A1D8GIX8</accession>
<keyword evidence="2" id="KW-1185">Reference proteome</keyword>
<reference evidence="1 2" key="1">
    <citation type="submission" date="2016-09" db="EMBL/GenBank/DDBJ databases">
        <title>Genomic analysis reveals versatility of anaerobic energy metabolism of Geosporobacter ferrireducens IRF9 of phylum Firmicutes.</title>
        <authorList>
            <person name="Kim S.-J."/>
        </authorList>
    </citation>
    <scope>NUCLEOTIDE SEQUENCE [LARGE SCALE GENOMIC DNA]</scope>
    <source>
        <strain evidence="1 2">IRF9</strain>
    </source>
</reference>
<protein>
    <submittedName>
        <fullName evidence="1">Uncharacterized protein</fullName>
    </submittedName>
</protein>
<dbReference type="KEGG" id="gfe:Gferi_15715"/>
<gene>
    <name evidence="1" type="ORF">Gferi_15715</name>
</gene>
<dbReference type="AlphaFoldDB" id="A0A1D8GIX8"/>
<evidence type="ECO:0000313" key="2">
    <source>
        <dbReference type="Proteomes" id="UP000095743"/>
    </source>
</evidence>
<dbReference type="EMBL" id="CP017269">
    <property type="protein sequence ID" value="AOT70877.1"/>
    <property type="molecule type" value="Genomic_DNA"/>
</dbReference>
<name>A0A1D8GIX8_9FIRM</name>